<accession>E8X355</accession>
<evidence type="ECO:0000313" key="2">
    <source>
        <dbReference type="EMBL" id="ADW69279.1"/>
    </source>
</evidence>
<dbReference type="Pfam" id="PF24722">
    <property type="entry name" value="DUF7674"/>
    <property type="match status" value="1"/>
</dbReference>
<name>E8X355_GRATM</name>
<dbReference type="HOGENOM" id="CLU_1710696_0_0_0"/>
<evidence type="ECO:0000259" key="1">
    <source>
        <dbReference type="Pfam" id="PF24722"/>
    </source>
</evidence>
<protein>
    <recommendedName>
        <fullName evidence="1">DUF7674 domain-containing protein</fullName>
    </recommendedName>
</protein>
<evidence type="ECO:0000313" key="3">
    <source>
        <dbReference type="Proteomes" id="UP000000343"/>
    </source>
</evidence>
<dbReference type="Proteomes" id="UP000000343">
    <property type="component" value="Chromosome"/>
</dbReference>
<feature type="domain" description="DUF7674" evidence="1">
    <location>
        <begin position="17"/>
        <end position="118"/>
    </location>
</feature>
<keyword evidence="3" id="KW-1185">Reference proteome</keyword>
<dbReference type="AlphaFoldDB" id="E8X355"/>
<dbReference type="PaxDb" id="1198114-AciX9_2238"/>
<sequence length="153" mass="17341">MKRRYSAEVTYATSVSDLVQRFPKYQEEIRGYMDDDEPLPFIALGCVIIPHLEEALREADLKVILSFCAYFEDIAVSSASDSDLENLLGIEVGEWLGFMENEDRLSPWLGPETKRLCRYVPGLATQRREHKANAAASSFLRRIGVRLGLVQAK</sequence>
<dbReference type="EMBL" id="CP002480">
    <property type="protein sequence ID" value="ADW69279.1"/>
    <property type="molecule type" value="Genomic_DNA"/>
</dbReference>
<dbReference type="InterPro" id="IPR056091">
    <property type="entry name" value="DUF7674"/>
</dbReference>
<dbReference type="KEGG" id="acm:AciX9_2238"/>
<proteinExistence type="predicted"/>
<reference evidence="3" key="1">
    <citation type="submission" date="2011-01" db="EMBL/GenBank/DDBJ databases">
        <title>Complete sequence of chromosome of Acidobacterium sp. MP5ACTX9.</title>
        <authorList>
            <consortium name="US DOE Joint Genome Institute"/>
            <person name="Lucas S."/>
            <person name="Copeland A."/>
            <person name="Lapidus A."/>
            <person name="Cheng J.-F."/>
            <person name="Goodwin L."/>
            <person name="Pitluck S."/>
            <person name="Teshima H."/>
            <person name="Detter J.C."/>
            <person name="Han C."/>
            <person name="Tapia R."/>
            <person name="Land M."/>
            <person name="Hauser L."/>
            <person name="Kyrpides N."/>
            <person name="Ivanova N."/>
            <person name="Ovchinnikova G."/>
            <person name="Pagani I."/>
            <person name="Rawat S.R."/>
            <person name="Mannisto M."/>
            <person name="Haggblom M.M."/>
            <person name="Woyke T."/>
        </authorList>
    </citation>
    <scope>NUCLEOTIDE SEQUENCE [LARGE SCALE GENOMIC DNA]</scope>
    <source>
        <strain evidence="3">MP5ACTX9</strain>
    </source>
</reference>
<gene>
    <name evidence="2" type="ordered locus">AciX9_2238</name>
</gene>
<organism evidence="3">
    <name type="scientific">Granulicella tundricola (strain ATCC BAA-1859 / DSM 23138 / MP5ACTX9)</name>
    <dbReference type="NCBI Taxonomy" id="1198114"/>
    <lineage>
        <taxon>Bacteria</taxon>
        <taxon>Pseudomonadati</taxon>
        <taxon>Acidobacteriota</taxon>
        <taxon>Terriglobia</taxon>
        <taxon>Terriglobales</taxon>
        <taxon>Acidobacteriaceae</taxon>
        <taxon>Granulicella</taxon>
    </lineage>
</organism>